<gene>
    <name evidence="1" type="ORF">STAS_02242</name>
</gene>
<evidence type="ECO:0000313" key="2">
    <source>
        <dbReference type="Proteomes" id="UP000325081"/>
    </source>
</evidence>
<reference evidence="2" key="1">
    <citation type="journal article" date="2019" name="Curr. Biol.">
        <title>Genome Sequence of Striga asiatica Provides Insight into the Evolution of Plant Parasitism.</title>
        <authorList>
            <person name="Yoshida S."/>
            <person name="Kim S."/>
            <person name="Wafula E.K."/>
            <person name="Tanskanen J."/>
            <person name="Kim Y.M."/>
            <person name="Honaas L."/>
            <person name="Yang Z."/>
            <person name="Spallek T."/>
            <person name="Conn C.E."/>
            <person name="Ichihashi Y."/>
            <person name="Cheong K."/>
            <person name="Cui S."/>
            <person name="Der J.P."/>
            <person name="Gundlach H."/>
            <person name="Jiao Y."/>
            <person name="Hori C."/>
            <person name="Ishida J.K."/>
            <person name="Kasahara H."/>
            <person name="Kiba T."/>
            <person name="Kim M.S."/>
            <person name="Koo N."/>
            <person name="Laohavisit A."/>
            <person name="Lee Y.H."/>
            <person name="Lumba S."/>
            <person name="McCourt P."/>
            <person name="Mortimer J.C."/>
            <person name="Mutuku J.M."/>
            <person name="Nomura T."/>
            <person name="Sasaki-Sekimoto Y."/>
            <person name="Seto Y."/>
            <person name="Wang Y."/>
            <person name="Wakatake T."/>
            <person name="Sakakibara H."/>
            <person name="Demura T."/>
            <person name="Yamaguchi S."/>
            <person name="Yoneyama K."/>
            <person name="Manabe R.I."/>
            <person name="Nelson D.C."/>
            <person name="Schulman A.H."/>
            <person name="Timko M.P."/>
            <person name="dePamphilis C.W."/>
            <person name="Choi D."/>
            <person name="Shirasu K."/>
        </authorList>
    </citation>
    <scope>NUCLEOTIDE SEQUENCE [LARGE SCALE GENOMIC DNA]</scope>
    <source>
        <strain evidence="2">cv. UVA1</strain>
    </source>
</reference>
<sequence>MDVRVLLRVKVLSRATFRQAVGVSSVREELADHNSRRPLHGQWPGCDVSATARWGIGKLYVHGLPDRELCSPMNQRNFLQPQHMMALQFSIKSWRFLRSSYSSALNRSSFNSTQIDKQS</sequence>
<name>A0A5A7P2A8_STRAF</name>
<protein>
    <submittedName>
        <fullName evidence="1">tRNA dimethylallyltransferase</fullName>
    </submittedName>
</protein>
<dbReference type="GO" id="GO:0016740">
    <property type="term" value="F:transferase activity"/>
    <property type="evidence" value="ECO:0007669"/>
    <property type="project" value="UniProtKB-KW"/>
</dbReference>
<dbReference type="AlphaFoldDB" id="A0A5A7P2A8"/>
<dbReference type="Proteomes" id="UP000325081">
    <property type="component" value="Unassembled WGS sequence"/>
</dbReference>
<organism evidence="1 2">
    <name type="scientific">Striga asiatica</name>
    <name type="common">Asiatic witchweed</name>
    <name type="synonym">Buchnera asiatica</name>
    <dbReference type="NCBI Taxonomy" id="4170"/>
    <lineage>
        <taxon>Eukaryota</taxon>
        <taxon>Viridiplantae</taxon>
        <taxon>Streptophyta</taxon>
        <taxon>Embryophyta</taxon>
        <taxon>Tracheophyta</taxon>
        <taxon>Spermatophyta</taxon>
        <taxon>Magnoliopsida</taxon>
        <taxon>eudicotyledons</taxon>
        <taxon>Gunneridae</taxon>
        <taxon>Pentapetalae</taxon>
        <taxon>asterids</taxon>
        <taxon>lamiids</taxon>
        <taxon>Lamiales</taxon>
        <taxon>Orobanchaceae</taxon>
        <taxon>Buchnereae</taxon>
        <taxon>Striga</taxon>
    </lineage>
</organism>
<accession>A0A5A7P2A8</accession>
<dbReference type="EMBL" id="BKCP01001113">
    <property type="protein sequence ID" value="GER26588.1"/>
    <property type="molecule type" value="Genomic_DNA"/>
</dbReference>
<proteinExistence type="predicted"/>
<comment type="caution">
    <text evidence="1">The sequence shown here is derived from an EMBL/GenBank/DDBJ whole genome shotgun (WGS) entry which is preliminary data.</text>
</comment>
<keyword evidence="1" id="KW-0808">Transferase</keyword>
<keyword evidence="2" id="KW-1185">Reference proteome</keyword>
<evidence type="ECO:0000313" key="1">
    <source>
        <dbReference type="EMBL" id="GER26588.1"/>
    </source>
</evidence>